<feature type="compositionally biased region" description="Low complexity" evidence="1">
    <location>
        <begin position="17"/>
        <end position="32"/>
    </location>
</feature>
<dbReference type="OrthoDB" id="3798320at2759"/>
<reference evidence="2" key="1">
    <citation type="journal article" date="2020" name="Stud. Mycol.">
        <title>101 Dothideomycetes genomes: a test case for predicting lifestyles and emergence of pathogens.</title>
        <authorList>
            <person name="Haridas S."/>
            <person name="Albert R."/>
            <person name="Binder M."/>
            <person name="Bloem J."/>
            <person name="Labutti K."/>
            <person name="Salamov A."/>
            <person name="Andreopoulos B."/>
            <person name="Baker S."/>
            <person name="Barry K."/>
            <person name="Bills G."/>
            <person name="Bluhm B."/>
            <person name="Cannon C."/>
            <person name="Castanera R."/>
            <person name="Culley D."/>
            <person name="Daum C."/>
            <person name="Ezra D."/>
            <person name="Gonzalez J."/>
            <person name="Henrissat B."/>
            <person name="Kuo A."/>
            <person name="Liang C."/>
            <person name="Lipzen A."/>
            <person name="Lutzoni F."/>
            <person name="Magnuson J."/>
            <person name="Mondo S."/>
            <person name="Nolan M."/>
            <person name="Ohm R."/>
            <person name="Pangilinan J."/>
            <person name="Park H.-J."/>
            <person name="Ramirez L."/>
            <person name="Alfaro M."/>
            <person name="Sun H."/>
            <person name="Tritt A."/>
            <person name="Yoshinaga Y."/>
            <person name="Zwiers L.-H."/>
            <person name="Turgeon B."/>
            <person name="Goodwin S."/>
            <person name="Spatafora J."/>
            <person name="Crous P."/>
            <person name="Grigoriev I."/>
        </authorList>
    </citation>
    <scope>NUCLEOTIDE SEQUENCE</scope>
    <source>
        <strain evidence="2">CBS 690.94</strain>
    </source>
</reference>
<proteinExistence type="predicted"/>
<sequence length="298" mass="31991">PSALTQLPSHRAPPTSPCSKTPTTATSSQSTSPHPRPNMCELTHLTFTCGHTQLSFSSRCPSASRRRSTPSHLPPDFCRAHTGITTPYLTTSPDPCMPSCRRKEALDALAKRYSSAKGAISKLVARAQKVEVCAEKMDAGSFTEKQFAKLEQEGWDAGKLVELCQEALSTLPGLLAEVPAATAASEADLEEAYAAAKASVRDYELVVGDEGETKELVAFDAGALVEARDGGMLYEVVCEIERRAEQACLEQVGWEGPGEDGVQMGVLRDLGAWKRGVLSGGRMDDAFIGKKRKVVYTA</sequence>
<dbReference type="AlphaFoldDB" id="A0A9P4PQ37"/>
<protein>
    <submittedName>
        <fullName evidence="2">Uncharacterized protein</fullName>
    </submittedName>
</protein>
<feature type="region of interest" description="Disordered" evidence="1">
    <location>
        <begin position="1"/>
        <end position="37"/>
    </location>
</feature>
<evidence type="ECO:0000313" key="3">
    <source>
        <dbReference type="Proteomes" id="UP000799764"/>
    </source>
</evidence>
<name>A0A9P4PQ37_9PLEO</name>
<evidence type="ECO:0000256" key="1">
    <source>
        <dbReference type="SAM" id="MobiDB-lite"/>
    </source>
</evidence>
<dbReference type="Proteomes" id="UP000799764">
    <property type="component" value="Unassembled WGS sequence"/>
</dbReference>
<gene>
    <name evidence="2" type="ORF">P171DRAFT_511548</name>
</gene>
<comment type="caution">
    <text evidence="2">The sequence shown here is derived from an EMBL/GenBank/DDBJ whole genome shotgun (WGS) entry which is preliminary data.</text>
</comment>
<dbReference type="EMBL" id="MU001497">
    <property type="protein sequence ID" value="KAF2447313.1"/>
    <property type="molecule type" value="Genomic_DNA"/>
</dbReference>
<accession>A0A9P4PQ37</accession>
<organism evidence="2 3">
    <name type="scientific">Karstenula rhodostoma CBS 690.94</name>
    <dbReference type="NCBI Taxonomy" id="1392251"/>
    <lineage>
        <taxon>Eukaryota</taxon>
        <taxon>Fungi</taxon>
        <taxon>Dikarya</taxon>
        <taxon>Ascomycota</taxon>
        <taxon>Pezizomycotina</taxon>
        <taxon>Dothideomycetes</taxon>
        <taxon>Pleosporomycetidae</taxon>
        <taxon>Pleosporales</taxon>
        <taxon>Massarineae</taxon>
        <taxon>Didymosphaeriaceae</taxon>
        <taxon>Karstenula</taxon>
    </lineage>
</organism>
<keyword evidence="3" id="KW-1185">Reference proteome</keyword>
<feature type="non-terminal residue" evidence="2">
    <location>
        <position position="1"/>
    </location>
</feature>
<evidence type="ECO:0000313" key="2">
    <source>
        <dbReference type="EMBL" id="KAF2447313.1"/>
    </source>
</evidence>